<evidence type="ECO:0000313" key="20">
    <source>
        <dbReference type="EMBL" id="ACE03360.1"/>
    </source>
</evidence>
<keyword evidence="17" id="KW-1208">Phospholipid metabolism</keyword>
<accession>B3ELN1</accession>
<keyword evidence="9" id="KW-0444">Lipid biosynthesis</keyword>
<keyword evidence="12 18" id="KW-0548">Nucleotidyltransferase</keyword>
<sequence length="277" mass="30707">MAETGMSNIQQRIAVGVAGVPLVIWISWMGGAYFFALMLLCSLLAINEFYRLLSVKAIPPARSLFLLCSFVLQLNFFFVVVEPWILLLAILMTFLVLEMFRTEGSRIVNIGSSMTAIFYVNITFGSLMVIREREPSGFAYVLLLFVCIWSADILAYFGGRLFGGKLFKKKFFERLSPHKTWEGYISGCLGSVLGSAAVALLDLGLPTVFTLVAGLSIGLFSPLGDLVESMFKRDAGVKDSSSLIPGHGGVLDRFDTIMFMSPLLYLYIYFVEVWTGL</sequence>
<evidence type="ECO:0000256" key="1">
    <source>
        <dbReference type="ARBA" id="ARBA00001698"/>
    </source>
</evidence>
<keyword evidence="11 18" id="KW-0812">Transmembrane</keyword>
<evidence type="ECO:0000256" key="5">
    <source>
        <dbReference type="ARBA" id="ARBA00010185"/>
    </source>
</evidence>
<dbReference type="GO" id="GO:0005886">
    <property type="term" value="C:plasma membrane"/>
    <property type="evidence" value="ECO:0007669"/>
    <property type="project" value="UniProtKB-SubCell"/>
</dbReference>
<evidence type="ECO:0000256" key="19">
    <source>
        <dbReference type="SAM" id="Phobius"/>
    </source>
</evidence>
<organism evidence="20">
    <name type="scientific">Chlorobium phaeobacteroides (strain BS1)</name>
    <dbReference type="NCBI Taxonomy" id="331678"/>
    <lineage>
        <taxon>Bacteria</taxon>
        <taxon>Pseudomonadati</taxon>
        <taxon>Chlorobiota</taxon>
        <taxon>Chlorobiia</taxon>
        <taxon>Chlorobiales</taxon>
        <taxon>Chlorobiaceae</taxon>
        <taxon>Chlorobium/Pelodictyon group</taxon>
        <taxon>Chlorobium</taxon>
    </lineage>
</organism>
<evidence type="ECO:0000256" key="17">
    <source>
        <dbReference type="ARBA" id="ARBA00023264"/>
    </source>
</evidence>
<comment type="similarity">
    <text evidence="5 18">Belongs to the CDS family.</text>
</comment>
<evidence type="ECO:0000256" key="6">
    <source>
        <dbReference type="ARBA" id="ARBA00012487"/>
    </source>
</evidence>
<dbReference type="GO" id="GO:0016024">
    <property type="term" value="P:CDP-diacylglycerol biosynthetic process"/>
    <property type="evidence" value="ECO:0007669"/>
    <property type="project" value="UniProtKB-UniPathway"/>
</dbReference>
<comment type="subcellular location">
    <subcellularLocation>
        <location evidence="2">Cell membrane</location>
        <topology evidence="2">Multi-pass membrane protein</topology>
    </subcellularLocation>
</comment>
<dbReference type="KEGG" id="cpb:Cphamn1_0395"/>
<dbReference type="eggNOG" id="COG4589">
    <property type="taxonomic scope" value="Bacteria"/>
</dbReference>
<evidence type="ECO:0000256" key="13">
    <source>
        <dbReference type="ARBA" id="ARBA00022989"/>
    </source>
</evidence>
<comment type="catalytic activity">
    <reaction evidence="1 18">
        <text>a 1,2-diacyl-sn-glycero-3-phosphate + CTP + H(+) = a CDP-1,2-diacyl-sn-glycerol + diphosphate</text>
        <dbReference type="Rhea" id="RHEA:16229"/>
        <dbReference type="ChEBI" id="CHEBI:15378"/>
        <dbReference type="ChEBI" id="CHEBI:33019"/>
        <dbReference type="ChEBI" id="CHEBI:37563"/>
        <dbReference type="ChEBI" id="CHEBI:58332"/>
        <dbReference type="ChEBI" id="CHEBI:58608"/>
        <dbReference type="EC" id="2.7.7.41"/>
    </reaction>
</comment>
<evidence type="ECO:0000256" key="2">
    <source>
        <dbReference type="ARBA" id="ARBA00004651"/>
    </source>
</evidence>
<dbReference type="EC" id="2.7.7.41" evidence="6 18"/>
<dbReference type="Pfam" id="PF01148">
    <property type="entry name" value="CTP_transf_1"/>
    <property type="match status" value="1"/>
</dbReference>
<dbReference type="HOGENOM" id="CLU_037294_3_2_10"/>
<evidence type="ECO:0000256" key="9">
    <source>
        <dbReference type="ARBA" id="ARBA00022516"/>
    </source>
</evidence>
<feature type="transmembrane region" description="Helical" evidence="19">
    <location>
        <begin position="137"/>
        <end position="162"/>
    </location>
</feature>
<evidence type="ECO:0000256" key="11">
    <source>
        <dbReference type="ARBA" id="ARBA00022692"/>
    </source>
</evidence>
<evidence type="ECO:0000256" key="16">
    <source>
        <dbReference type="ARBA" id="ARBA00023209"/>
    </source>
</evidence>
<evidence type="ECO:0000256" key="18">
    <source>
        <dbReference type="RuleBase" id="RU003938"/>
    </source>
</evidence>
<proteinExistence type="inferred from homology"/>
<feature type="transmembrane region" description="Helical" evidence="19">
    <location>
        <begin position="84"/>
        <end position="100"/>
    </location>
</feature>
<comment type="pathway">
    <text evidence="3 18">Phospholipid metabolism; CDP-diacylglycerol biosynthesis; CDP-diacylglycerol from sn-glycerol 3-phosphate: step 3/3.</text>
</comment>
<comment type="pathway">
    <text evidence="4">Lipid metabolism.</text>
</comment>
<dbReference type="OrthoDB" id="9799199at2"/>
<feature type="transmembrane region" description="Helical" evidence="19">
    <location>
        <begin position="107"/>
        <end position="131"/>
    </location>
</feature>
<dbReference type="PROSITE" id="PS01315">
    <property type="entry name" value="CDS"/>
    <property type="match status" value="1"/>
</dbReference>
<evidence type="ECO:0000256" key="10">
    <source>
        <dbReference type="ARBA" id="ARBA00022679"/>
    </source>
</evidence>
<dbReference type="PANTHER" id="PTHR46382:SF1">
    <property type="entry name" value="PHOSPHATIDATE CYTIDYLYLTRANSFERASE"/>
    <property type="match status" value="1"/>
</dbReference>
<evidence type="ECO:0000256" key="3">
    <source>
        <dbReference type="ARBA" id="ARBA00005119"/>
    </source>
</evidence>
<dbReference type="InterPro" id="IPR000374">
    <property type="entry name" value="PC_trans"/>
</dbReference>
<dbReference type="EMBL" id="CP001101">
    <property type="protein sequence ID" value="ACE03360.1"/>
    <property type="molecule type" value="Genomic_DNA"/>
</dbReference>
<keyword evidence="8" id="KW-1003">Cell membrane</keyword>
<dbReference type="STRING" id="331678.Cphamn1_0395"/>
<dbReference type="AlphaFoldDB" id="B3ELN1"/>
<keyword evidence="10 18" id="KW-0808">Transferase</keyword>
<evidence type="ECO:0000256" key="12">
    <source>
        <dbReference type="ARBA" id="ARBA00022695"/>
    </source>
</evidence>
<evidence type="ECO:0000256" key="8">
    <source>
        <dbReference type="ARBA" id="ARBA00022475"/>
    </source>
</evidence>
<dbReference type="UniPathway" id="UPA00557">
    <property type="reaction ID" value="UER00614"/>
</dbReference>
<dbReference type="GO" id="GO:0004605">
    <property type="term" value="F:phosphatidate cytidylyltransferase activity"/>
    <property type="evidence" value="ECO:0007669"/>
    <property type="project" value="UniProtKB-EC"/>
</dbReference>
<keyword evidence="15 19" id="KW-0472">Membrane</keyword>
<keyword evidence="14" id="KW-0443">Lipid metabolism</keyword>
<reference evidence="20" key="1">
    <citation type="submission" date="2008-06" db="EMBL/GenBank/DDBJ databases">
        <title>Complete sequence of Chlorobium phaeobacteroides BS1.</title>
        <authorList>
            <consortium name="US DOE Joint Genome Institute"/>
            <person name="Lucas S."/>
            <person name="Copeland A."/>
            <person name="Lapidus A."/>
            <person name="Glavina del Rio T."/>
            <person name="Dalin E."/>
            <person name="Tice H."/>
            <person name="Bruce D."/>
            <person name="Goodwin L."/>
            <person name="Pitluck S."/>
            <person name="Schmutz J."/>
            <person name="Larimer F."/>
            <person name="Land M."/>
            <person name="Hauser L."/>
            <person name="Kyrpides N."/>
            <person name="Ovchinnikova G."/>
            <person name="Li T."/>
            <person name="Liu Z."/>
            <person name="Zhao F."/>
            <person name="Overmann J."/>
            <person name="Bryant D.A."/>
            <person name="Richardson P."/>
        </authorList>
    </citation>
    <scope>NUCLEOTIDE SEQUENCE [LARGE SCALE GENOMIC DNA]</scope>
    <source>
        <strain evidence="20">BS1</strain>
    </source>
</reference>
<feature type="transmembrane region" description="Helical" evidence="19">
    <location>
        <begin position="183"/>
        <end position="201"/>
    </location>
</feature>
<dbReference type="PANTHER" id="PTHR46382">
    <property type="entry name" value="PHOSPHATIDATE CYTIDYLYLTRANSFERASE"/>
    <property type="match status" value="1"/>
</dbReference>
<keyword evidence="13 19" id="KW-1133">Transmembrane helix</keyword>
<name>B3ELN1_CHLPB</name>
<gene>
    <name evidence="20" type="ordered locus">Cphamn1_0395</name>
</gene>
<protein>
    <recommendedName>
        <fullName evidence="7 18">Phosphatidate cytidylyltransferase</fullName>
        <ecNumber evidence="6 18">2.7.7.41</ecNumber>
    </recommendedName>
</protein>
<evidence type="ECO:0000256" key="7">
    <source>
        <dbReference type="ARBA" id="ARBA00019373"/>
    </source>
</evidence>
<evidence type="ECO:0000256" key="15">
    <source>
        <dbReference type="ARBA" id="ARBA00023136"/>
    </source>
</evidence>
<evidence type="ECO:0000256" key="4">
    <source>
        <dbReference type="ARBA" id="ARBA00005189"/>
    </source>
</evidence>
<feature type="transmembrane region" description="Helical" evidence="19">
    <location>
        <begin position="12"/>
        <end position="28"/>
    </location>
</feature>
<evidence type="ECO:0000256" key="14">
    <source>
        <dbReference type="ARBA" id="ARBA00023098"/>
    </source>
</evidence>
<keyword evidence="16" id="KW-0594">Phospholipid biosynthesis</keyword>